<name>A0ABT6YF67_9BACT</name>
<proteinExistence type="predicted"/>
<keyword evidence="2" id="KW-1185">Reference proteome</keyword>
<reference evidence="1 2" key="1">
    <citation type="submission" date="2023-05" db="EMBL/GenBank/DDBJ databases">
        <title>Novel species of genus Flectobacillus isolated from stream in China.</title>
        <authorList>
            <person name="Lu H."/>
        </authorList>
    </citation>
    <scope>NUCLEOTIDE SEQUENCE [LARGE SCALE GENOMIC DNA]</scope>
    <source>
        <strain evidence="1 2">KCTC 42575</strain>
    </source>
</reference>
<evidence type="ECO:0000313" key="1">
    <source>
        <dbReference type="EMBL" id="MDI9862223.1"/>
    </source>
</evidence>
<sequence>MFENLKNTFNKGKSVLESTQQFAQNVNNITQGPGLFGLAGTPQQTSEISQESYPYQQQPSVNYPQATIAPVQATFAAPIEQVEKNLRQEAKINARRICSVLRQKGVTMRVLFTMVVKDLDEEKKLEDYEKENDIDDIDEVEDLPDEIRVALQNQMKLKEFTKLTTNIEEDLLELLEDTLFQKYRLEYMAGKHQMISEMEIISMYTTIMSTPIYELGADMLVDKALKYKKPAMEYGKQLLEKFTNKKT</sequence>
<gene>
    <name evidence="1" type="ORF">QM524_23570</name>
</gene>
<comment type="caution">
    <text evidence="1">The sequence shown here is derived from an EMBL/GenBank/DDBJ whole genome shotgun (WGS) entry which is preliminary data.</text>
</comment>
<accession>A0ABT6YF67</accession>
<dbReference type="EMBL" id="JASHIF010000027">
    <property type="protein sequence ID" value="MDI9862223.1"/>
    <property type="molecule type" value="Genomic_DNA"/>
</dbReference>
<protein>
    <submittedName>
        <fullName evidence="1">Uncharacterized protein</fullName>
    </submittedName>
</protein>
<organism evidence="1 2">
    <name type="scientific">Flectobacillus roseus</name>
    <dbReference type="NCBI Taxonomy" id="502259"/>
    <lineage>
        <taxon>Bacteria</taxon>
        <taxon>Pseudomonadati</taxon>
        <taxon>Bacteroidota</taxon>
        <taxon>Cytophagia</taxon>
        <taxon>Cytophagales</taxon>
        <taxon>Flectobacillaceae</taxon>
        <taxon>Flectobacillus</taxon>
    </lineage>
</organism>
<dbReference type="Proteomes" id="UP001236507">
    <property type="component" value="Unassembled WGS sequence"/>
</dbReference>
<dbReference type="RefSeq" id="WP_283346497.1">
    <property type="nucleotide sequence ID" value="NZ_JASHIF010000027.1"/>
</dbReference>
<evidence type="ECO:0000313" key="2">
    <source>
        <dbReference type="Proteomes" id="UP001236507"/>
    </source>
</evidence>